<dbReference type="SUPFAM" id="SSF64288">
    <property type="entry name" value="Chorismate lyase-like"/>
    <property type="match status" value="1"/>
</dbReference>
<gene>
    <name evidence="5" type="ORF">BG454_17840</name>
</gene>
<dbReference type="SMART" id="SM00345">
    <property type="entry name" value="HTH_GNTR"/>
    <property type="match status" value="1"/>
</dbReference>
<dbReference type="Gene3D" id="1.10.10.10">
    <property type="entry name" value="Winged helix-like DNA-binding domain superfamily/Winged helix DNA-binding domain"/>
    <property type="match status" value="1"/>
</dbReference>
<dbReference type="RefSeq" id="WP_071482424.1">
    <property type="nucleotide sequence ID" value="NZ_CP024899.1"/>
</dbReference>
<dbReference type="OrthoDB" id="9808698at2"/>
<dbReference type="PANTHER" id="PTHR44846">
    <property type="entry name" value="MANNOSYL-D-GLYCERATE TRANSPORT/METABOLISM SYSTEM REPRESSOR MNGR-RELATED"/>
    <property type="match status" value="1"/>
</dbReference>
<dbReference type="AlphaFoldDB" id="A0A2K8KHI8"/>
<name>A0A2K8KHI8_9RHOB</name>
<evidence type="ECO:0000313" key="6">
    <source>
        <dbReference type="Proteomes" id="UP000228948"/>
    </source>
</evidence>
<dbReference type="InterPro" id="IPR028978">
    <property type="entry name" value="Chorismate_lyase_/UTRA_dom_sf"/>
</dbReference>
<dbReference type="Pfam" id="PF07702">
    <property type="entry name" value="UTRA"/>
    <property type="match status" value="1"/>
</dbReference>
<dbReference type="EMBL" id="CP024899">
    <property type="protein sequence ID" value="ATX67443.1"/>
    <property type="molecule type" value="Genomic_DNA"/>
</dbReference>
<keyword evidence="1" id="KW-0805">Transcription regulation</keyword>
<dbReference type="InterPro" id="IPR036390">
    <property type="entry name" value="WH_DNA-bd_sf"/>
</dbReference>
<evidence type="ECO:0000256" key="3">
    <source>
        <dbReference type="ARBA" id="ARBA00023163"/>
    </source>
</evidence>
<dbReference type="PROSITE" id="PS50949">
    <property type="entry name" value="HTH_GNTR"/>
    <property type="match status" value="1"/>
</dbReference>
<dbReference type="Pfam" id="PF00392">
    <property type="entry name" value="GntR"/>
    <property type="match status" value="1"/>
</dbReference>
<keyword evidence="3" id="KW-0804">Transcription</keyword>
<dbReference type="SMART" id="SM00866">
    <property type="entry name" value="UTRA"/>
    <property type="match status" value="1"/>
</dbReference>
<dbReference type="InterPro" id="IPR000524">
    <property type="entry name" value="Tscrpt_reg_HTH_GntR"/>
</dbReference>
<evidence type="ECO:0000259" key="4">
    <source>
        <dbReference type="PROSITE" id="PS50949"/>
    </source>
</evidence>
<dbReference type="InterPro" id="IPR050679">
    <property type="entry name" value="Bact_HTH_transcr_reg"/>
</dbReference>
<feature type="domain" description="HTH gntR-type" evidence="4">
    <location>
        <begin position="6"/>
        <end position="74"/>
    </location>
</feature>
<proteinExistence type="predicted"/>
<sequence>MTESERKTWLTVQEEVRRCIRQRIWKPGELIPHEADLAREFGCARATVNRALQGLADAGLLERRRKAGTRVALTPARKAEFSIPIIREEIEGKGHRFDHRILHRHMSAPPPDVLTLLHLANGRKILHLQTLYTADGRPYVFETRWINSTAVPNALDADFDTLSPNEWLVREVPFDRGDFAFSGYAATTADAKVLGCQPADALLMMERTTQRGEDMITYVRLLFHPGYRMHTRS</sequence>
<evidence type="ECO:0000256" key="1">
    <source>
        <dbReference type="ARBA" id="ARBA00023015"/>
    </source>
</evidence>
<evidence type="ECO:0000256" key="2">
    <source>
        <dbReference type="ARBA" id="ARBA00023125"/>
    </source>
</evidence>
<dbReference type="SUPFAM" id="SSF46785">
    <property type="entry name" value="Winged helix' DNA-binding domain"/>
    <property type="match status" value="1"/>
</dbReference>
<dbReference type="STRING" id="441209.GCA_001870665_03452"/>
<accession>A0A2K8KHI8</accession>
<dbReference type="PANTHER" id="PTHR44846:SF16">
    <property type="entry name" value="TRANSCRIPTIONAL REGULATOR PHNF-RELATED"/>
    <property type="match status" value="1"/>
</dbReference>
<dbReference type="InterPro" id="IPR011663">
    <property type="entry name" value="UTRA"/>
</dbReference>
<dbReference type="GO" id="GO:0003700">
    <property type="term" value="F:DNA-binding transcription factor activity"/>
    <property type="evidence" value="ECO:0007669"/>
    <property type="project" value="InterPro"/>
</dbReference>
<dbReference type="PRINTS" id="PR00035">
    <property type="entry name" value="HTHGNTR"/>
</dbReference>
<keyword evidence="2" id="KW-0238">DNA-binding</keyword>
<protein>
    <submittedName>
        <fullName evidence="5">GntR family transcriptional regulator</fullName>
    </submittedName>
</protein>
<dbReference type="Proteomes" id="UP000228948">
    <property type="component" value="Chromosome"/>
</dbReference>
<dbReference type="GO" id="GO:0003677">
    <property type="term" value="F:DNA binding"/>
    <property type="evidence" value="ECO:0007669"/>
    <property type="project" value="UniProtKB-KW"/>
</dbReference>
<organism evidence="5 6">
    <name type="scientific">Roseinatronobacter bogoriensis subsp. barguzinensis</name>
    <dbReference type="NCBI Taxonomy" id="441209"/>
    <lineage>
        <taxon>Bacteria</taxon>
        <taxon>Pseudomonadati</taxon>
        <taxon>Pseudomonadota</taxon>
        <taxon>Alphaproteobacteria</taxon>
        <taxon>Rhodobacterales</taxon>
        <taxon>Paracoccaceae</taxon>
        <taxon>Roseinatronobacter</taxon>
    </lineage>
</organism>
<evidence type="ECO:0000313" key="5">
    <source>
        <dbReference type="EMBL" id="ATX67443.1"/>
    </source>
</evidence>
<keyword evidence="6" id="KW-1185">Reference proteome</keyword>
<dbReference type="InterPro" id="IPR036388">
    <property type="entry name" value="WH-like_DNA-bd_sf"/>
</dbReference>
<dbReference type="Gene3D" id="3.40.1410.10">
    <property type="entry name" value="Chorismate lyase-like"/>
    <property type="match status" value="1"/>
</dbReference>
<dbReference type="KEGG" id="rbg:BG454_17840"/>
<reference evidence="5 6" key="1">
    <citation type="submission" date="2017-11" db="EMBL/GenBank/DDBJ databases">
        <title>Revised Sequence and Annotation of the Rhodobaca barguzinensis strain alga05 Genome.</title>
        <authorList>
            <person name="Kopejtka K."/>
            <person name="Tomasch J.M."/>
            <person name="Bunk B."/>
            <person name="Koblizek M."/>
        </authorList>
    </citation>
    <scope>NUCLEOTIDE SEQUENCE [LARGE SCALE GENOMIC DNA]</scope>
    <source>
        <strain evidence="6">alga05</strain>
    </source>
</reference>
<dbReference type="CDD" id="cd07377">
    <property type="entry name" value="WHTH_GntR"/>
    <property type="match status" value="1"/>
</dbReference>